<dbReference type="KEGG" id="mten:GWK48_05380"/>
<sequence>MIDYNLEYFCRIMVLILDENYKYYSIKERLVLALMEEDWEDIEEEDWEDIEEEDWEEDWEEEDEW</sequence>
<organism evidence="2 3">
    <name type="scientific">Metallosphaera tengchongensis</name>
    <dbReference type="NCBI Taxonomy" id="1532350"/>
    <lineage>
        <taxon>Archaea</taxon>
        <taxon>Thermoproteota</taxon>
        <taxon>Thermoprotei</taxon>
        <taxon>Sulfolobales</taxon>
        <taxon>Sulfolobaceae</taxon>
        <taxon>Metallosphaera</taxon>
    </lineage>
</organism>
<feature type="region of interest" description="Disordered" evidence="1">
    <location>
        <begin position="43"/>
        <end position="65"/>
    </location>
</feature>
<name>A0A6N0NUW7_9CREN</name>
<evidence type="ECO:0000256" key="1">
    <source>
        <dbReference type="SAM" id="MobiDB-lite"/>
    </source>
</evidence>
<evidence type="ECO:0000313" key="2">
    <source>
        <dbReference type="EMBL" id="QKQ98989.1"/>
    </source>
</evidence>
<dbReference type="RefSeq" id="WP_174628447.1">
    <property type="nucleotide sequence ID" value="NZ_CP049074.1"/>
</dbReference>
<reference evidence="2 3" key="1">
    <citation type="submission" date="2020-02" db="EMBL/GenBank/DDBJ databases">
        <title>Comparative genome analysis reveals the metabolism and evolution of the thermophilic archaeal genus Metallosphaera.</title>
        <authorList>
            <person name="Jiang C."/>
        </authorList>
    </citation>
    <scope>NUCLEOTIDE SEQUENCE [LARGE SCALE GENOMIC DNA]</scope>
    <source>
        <strain evidence="2 3">Ric-A</strain>
    </source>
</reference>
<dbReference type="Proteomes" id="UP000509301">
    <property type="component" value="Chromosome"/>
</dbReference>
<dbReference type="EMBL" id="CP049074">
    <property type="protein sequence ID" value="QKQ98989.1"/>
    <property type="molecule type" value="Genomic_DNA"/>
</dbReference>
<accession>A0A6N0NUW7</accession>
<keyword evidence="3" id="KW-1185">Reference proteome</keyword>
<proteinExistence type="predicted"/>
<protein>
    <submittedName>
        <fullName evidence="2">Uncharacterized protein</fullName>
    </submittedName>
</protein>
<dbReference type="AlphaFoldDB" id="A0A6N0NUW7"/>
<dbReference type="GeneID" id="55641360"/>
<gene>
    <name evidence="2" type="ORF">GWK48_05380</name>
</gene>
<evidence type="ECO:0000313" key="3">
    <source>
        <dbReference type="Proteomes" id="UP000509301"/>
    </source>
</evidence>